<dbReference type="AlphaFoldDB" id="A0A6B1DQY2"/>
<comment type="caution">
    <text evidence="2">The sequence shown here is derived from an EMBL/GenBank/DDBJ whole genome shotgun (WGS) entry which is preliminary data.</text>
</comment>
<gene>
    <name evidence="2" type="ORF">F4Y08_00680</name>
</gene>
<organism evidence="2">
    <name type="scientific">Caldilineaceae bacterium SB0662_bin_9</name>
    <dbReference type="NCBI Taxonomy" id="2605258"/>
    <lineage>
        <taxon>Bacteria</taxon>
        <taxon>Bacillati</taxon>
        <taxon>Chloroflexota</taxon>
        <taxon>Caldilineae</taxon>
        <taxon>Caldilineales</taxon>
        <taxon>Caldilineaceae</taxon>
    </lineage>
</organism>
<proteinExistence type="predicted"/>
<name>A0A6B1DQY2_9CHLR</name>
<dbReference type="InterPro" id="IPR013022">
    <property type="entry name" value="Xyl_isomerase-like_TIM-brl"/>
</dbReference>
<dbReference type="InterPro" id="IPR036237">
    <property type="entry name" value="Xyl_isomerase-like_sf"/>
</dbReference>
<keyword evidence="2" id="KW-0413">Isomerase</keyword>
<accession>A0A6B1DQY2</accession>
<dbReference type="EMBL" id="VXPY01000007">
    <property type="protein sequence ID" value="MYD88844.1"/>
    <property type="molecule type" value="Genomic_DNA"/>
</dbReference>
<evidence type="ECO:0000259" key="1">
    <source>
        <dbReference type="Pfam" id="PF01261"/>
    </source>
</evidence>
<dbReference type="Gene3D" id="3.20.20.150">
    <property type="entry name" value="Divalent-metal-dependent TIM barrel enzymes"/>
    <property type="match status" value="1"/>
</dbReference>
<sequence length="283" mass="32400">MHLRLGTSTYSYWHFTPDKTPIETVLESAHKLGLSGVEILHRQLESEERDYLQRLKRRAFELGLSLYNLSIHQDFVWAEPEARQRHVEHTLHCIDLAHEMGIPSIRVNSGGWRKEGSFDDLIQARGWVEPWPGHTQDEGFAWVCDCIHQCLDRAAEQGVMLLLENHWGLTTFADGVLRILDTVNSPWLGGILDMGNYLFEDDMYAAMEKVAPYINLAHMKTYPGGGSWYSLDLDYARVFRILLEAGFSGYVSIEMEGADPPETAMPFSIDLARQAWHEAVHRE</sequence>
<dbReference type="SUPFAM" id="SSF51658">
    <property type="entry name" value="Xylose isomerase-like"/>
    <property type="match status" value="1"/>
</dbReference>
<dbReference type="InterPro" id="IPR050312">
    <property type="entry name" value="IolE/XylAMocC-like"/>
</dbReference>
<feature type="domain" description="Xylose isomerase-like TIM barrel" evidence="1">
    <location>
        <begin position="27"/>
        <end position="273"/>
    </location>
</feature>
<reference evidence="2" key="1">
    <citation type="submission" date="2019-09" db="EMBL/GenBank/DDBJ databases">
        <title>Characterisation of the sponge microbiome using genome-centric metagenomics.</title>
        <authorList>
            <person name="Engelberts J.P."/>
            <person name="Robbins S.J."/>
            <person name="De Goeij J.M."/>
            <person name="Aranda M."/>
            <person name="Bell S.C."/>
            <person name="Webster N.S."/>
        </authorList>
    </citation>
    <scope>NUCLEOTIDE SEQUENCE</scope>
    <source>
        <strain evidence="2">SB0662_bin_9</strain>
    </source>
</reference>
<protein>
    <submittedName>
        <fullName evidence="2">Sugar phosphate isomerase/epimerase</fullName>
    </submittedName>
</protein>
<evidence type="ECO:0000313" key="2">
    <source>
        <dbReference type="EMBL" id="MYD88844.1"/>
    </source>
</evidence>
<dbReference type="PANTHER" id="PTHR12110:SF53">
    <property type="entry name" value="BLR5974 PROTEIN"/>
    <property type="match status" value="1"/>
</dbReference>
<dbReference type="GO" id="GO:0016853">
    <property type="term" value="F:isomerase activity"/>
    <property type="evidence" value="ECO:0007669"/>
    <property type="project" value="UniProtKB-KW"/>
</dbReference>
<dbReference type="PANTHER" id="PTHR12110">
    <property type="entry name" value="HYDROXYPYRUVATE ISOMERASE"/>
    <property type="match status" value="1"/>
</dbReference>
<dbReference type="Pfam" id="PF01261">
    <property type="entry name" value="AP_endonuc_2"/>
    <property type="match status" value="1"/>
</dbReference>